<keyword evidence="5" id="KW-0479">Metal-binding</keyword>
<protein>
    <submittedName>
        <fullName evidence="6">Oidioi.mRNA.OKI2018_I69.chr2.g4206.t1.cds</fullName>
    </submittedName>
</protein>
<evidence type="ECO:0000313" key="6">
    <source>
        <dbReference type="EMBL" id="CAG5109701.1"/>
    </source>
</evidence>
<organism evidence="6 7">
    <name type="scientific">Oikopleura dioica</name>
    <name type="common">Tunicate</name>
    <dbReference type="NCBI Taxonomy" id="34765"/>
    <lineage>
        <taxon>Eukaryota</taxon>
        <taxon>Metazoa</taxon>
        <taxon>Chordata</taxon>
        <taxon>Tunicata</taxon>
        <taxon>Appendicularia</taxon>
        <taxon>Copelata</taxon>
        <taxon>Oikopleuridae</taxon>
        <taxon>Oikopleura</taxon>
    </lineage>
</organism>
<evidence type="ECO:0000256" key="2">
    <source>
        <dbReference type="ARBA" id="ARBA00010617"/>
    </source>
</evidence>
<keyword evidence="5" id="KW-0503">Monooxygenase</keyword>
<dbReference type="PRINTS" id="PR00385">
    <property type="entry name" value="P450"/>
</dbReference>
<evidence type="ECO:0000256" key="1">
    <source>
        <dbReference type="ARBA" id="ARBA00004586"/>
    </source>
</evidence>
<name>A0ABN7T5N9_OIKDI</name>
<keyword evidence="5" id="KW-0560">Oxidoreductase</keyword>
<dbReference type="Pfam" id="PF00067">
    <property type="entry name" value="p450"/>
    <property type="match status" value="2"/>
</dbReference>
<dbReference type="Proteomes" id="UP001158576">
    <property type="component" value="Chromosome 2"/>
</dbReference>
<keyword evidence="5" id="KW-0408">Iron</keyword>
<dbReference type="InterPro" id="IPR002401">
    <property type="entry name" value="Cyt_P450_E_grp-I"/>
</dbReference>
<evidence type="ECO:0000256" key="5">
    <source>
        <dbReference type="RuleBase" id="RU000461"/>
    </source>
</evidence>
<dbReference type="InterPro" id="IPR036396">
    <property type="entry name" value="Cyt_P450_sf"/>
</dbReference>
<evidence type="ECO:0000313" key="7">
    <source>
        <dbReference type="Proteomes" id="UP001158576"/>
    </source>
</evidence>
<dbReference type="InterPro" id="IPR050196">
    <property type="entry name" value="Cytochrome_P450_Monoox"/>
</dbReference>
<keyword evidence="7" id="KW-1185">Reference proteome</keyword>
<evidence type="ECO:0000256" key="3">
    <source>
        <dbReference type="ARBA" id="ARBA00022824"/>
    </source>
</evidence>
<accession>A0ABN7T5N9</accession>
<comment type="similarity">
    <text evidence="2 5">Belongs to the cytochrome P450 family.</text>
</comment>
<dbReference type="PROSITE" id="PS00086">
    <property type="entry name" value="CYTOCHROME_P450"/>
    <property type="match status" value="1"/>
</dbReference>
<keyword evidence="5" id="KW-0349">Heme</keyword>
<dbReference type="PRINTS" id="PR00463">
    <property type="entry name" value="EP450I"/>
</dbReference>
<dbReference type="InterPro" id="IPR017972">
    <property type="entry name" value="Cyt_P450_CS"/>
</dbReference>
<sequence>MQENVDSDVFFFTKGMRGARIVDSDIFPNHWLLGGIFDAPDPNQIGLFRTWEMRNMRLMQDRYGEKGPIYIFLGLTPFVFVHEAPCLEALLRSQVNREKNFGYDFLKPWLGDGVLISAGKKWQHRRRNLNSAFHFNILSSYFLMMREIVDEYKESLTKRVKEGIKEFEFHDEFNKLSLQIINYTAMGFKLNYNDPLAERYRKDVDKIKRSLRRALPFLDNLLYSHFEQNEIDWEGVKEEMEVFMFAGHDTTTATSVFALQFITENKEVLAKVLKEQDSIYGDSDRAIEMEDLKSMTYLEQCIKETLRLRAPVREYFRKVNESPLKSSEGDIHISETASISINADFIHHSEKHFPNAFTFNPSRWSSEERRHPYAFIPFSAGPRNCIGQKFAMIELKLVLATLLRNFKFQPKIKSEDTIIASDFISSPWPGCWISVTE</sequence>
<dbReference type="Gene3D" id="1.10.630.10">
    <property type="entry name" value="Cytochrome P450"/>
    <property type="match status" value="2"/>
</dbReference>
<evidence type="ECO:0000256" key="4">
    <source>
        <dbReference type="ARBA" id="ARBA00023136"/>
    </source>
</evidence>
<dbReference type="SUPFAM" id="SSF48264">
    <property type="entry name" value="Cytochrome P450"/>
    <property type="match status" value="1"/>
</dbReference>
<dbReference type="PANTHER" id="PTHR24291">
    <property type="entry name" value="CYTOCHROME P450 FAMILY 4"/>
    <property type="match status" value="1"/>
</dbReference>
<dbReference type="InterPro" id="IPR001128">
    <property type="entry name" value="Cyt_P450"/>
</dbReference>
<keyword evidence="4" id="KW-0472">Membrane</keyword>
<dbReference type="PANTHER" id="PTHR24291:SF189">
    <property type="entry name" value="CYTOCHROME P450 4C3-RELATED"/>
    <property type="match status" value="1"/>
</dbReference>
<dbReference type="EMBL" id="OU015567">
    <property type="protein sequence ID" value="CAG5109701.1"/>
    <property type="molecule type" value="Genomic_DNA"/>
</dbReference>
<proteinExistence type="inferred from homology"/>
<comment type="subcellular location">
    <subcellularLocation>
        <location evidence="1">Endoplasmic reticulum membrane</location>
    </subcellularLocation>
</comment>
<gene>
    <name evidence="6" type="ORF">OKIOD_LOCUS12971</name>
</gene>
<reference evidence="6 7" key="1">
    <citation type="submission" date="2021-04" db="EMBL/GenBank/DDBJ databases">
        <authorList>
            <person name="Bliznina A."/>
        </authorList>
    </citation>
    <scope>NUCLEOTIDE SEQUENCE [LARGE SCALE GENOMIC DNA]</scope>
</reference>
<keyword evidence="3" id="KW-0256">Endoplasmic reticulum</keyword>